<dbReference type="OrthoDB" id="9811721at2"/>
<dbReference type="RefSeq" id="WP_129440355.1">
    <property type="nucleotide sequence ID" value="NZ_CP035492.1"/>
</dbReference>
<proteinExistence type="inferred from homology"/>
<dbReference type="Proteomes" id="UP000293568">
    <property type="component" value="Chromosome"/>
</dbReference>
<keyword evidence="4" id="KW-1003">Cell membrane</keyword>
<evidence type="ECO:0000256" key="6">
    <source>
        <dbReference type="ARBA" id="ARBA00022989"/>
    </source>
</evidence>
<dbReference type="Pfam" id="PF01032">
    <property type="entry name" value="FecCD"/>
    <property type="match status" value="1"/>
</dbReference>
<feature type="transmembrane region" description="Helical" evidence="8">
    <location>
        <begin position="323"/>
        <end position="340"/>
    </location>
</feature>
<keyword evidence="6 8" id="KW-1133">Transmembrane helix</keyword>
<keyword evidence="7 8" id="KW-0472">Membrane</keyword>
<feature type="transmembrane region" description="Helical" evidence="8">
    <location>
        <begin position="164"/>
        <end position="186"/>
    </location>
</feature>
<dbReference type="PANTHER" id="PTHR30472:SF58">
    <property type="entry name" value="IRON(3+)-HYDROXAMATE IMPORT SYSTEM PERMEASE PROTEIN FHUB"/>
    <property type="match status" value="1"/>
</dbReference>
<gene>
    <name evidence="9" type="ORF">ET464_09520</name>
</gene>
<dbReference type="KEGG" id="pprt:ET464_09520"/>
<evidence type="ECO:0000256" key="3">
    <source>
        <dbReference type="ARBA" id="ARBA00022448"/>
    </source>
</evidence>
<dbReference type="GO" id="GO:0005886">
    <property type="term" value="C:plasma membrane"/>
    <property type="evidence" value="ECO:0007669"/>
    <property type="project" value="UniProtKB-SubCell"/>
</dbReference>
<evidence type="ECO:0000256" key="7">
    <source>
        <dbReference type="ARBA" id="ARBA00023136"/>
    </source>
</evidence>
<keyword evidence="5 8" id="KW-0812">Transmembrane</keyword>
<dbReference type="PANTHER" id="PTHR30472">
    <property type="entry name" value="FERRIC ENTEROBACTIN TRANSPORT SYSTEM PERMEASE PROTEIN"/>
    <property type="match status" value="1"/>
</dbReference>
<dbReference type="EMBL" id="CP035492">
    <property type="protein sequence ID" value="QAY66609.1"/>
    <property type="molecule type" value="Genomic_DNA"/>
</dbReference>
<reference evidence="9 10" key="1">
    <citation type="submission" date="2019-01" db="EMBL/GenBank/DDBJ databases">
        <title>Genome sequencing of strain FW100M-2.</title>
        <authorList>
            <person name="Heo J."/>
            <person name="Kim S.-J."/>
            <person name="Kim J.-S."/>
            <person name="Hong S.-B."/>
            <person name="Kwon S.-W."/>
        </authorList>
    </citation>
    <scope>NUCLEOTIDE SEQUENCE [LARGE SCALE GENOMIC DNA]</scope>
    <source>
        <strain evidence="9 10">FW100M-2</strain>
    </source>
</reference>
<protein>
    <submittedName>
        <fullName evidence="9">Iron ABC transporter permease</fullName>
    </submittedName>
</protein>
<comment type="subcellular location">
    <subcellularLocation>
        <location evidence="1">Cell membrane</location>
        <topology evidence="1">Multi-pass membrane protein</topology>
    </subcellularLocation>
</comment>
<evidence type="ECO:0000256" key="4">
    <source>
        <dbReference type="ARBA" id="ARBA00022475"/>
    </source>
</evidence>
<dbReference type="Gene3D" id="1.10.3470.10">
    <property type="entry name" value="ABC transporter involved in vitamin B12 uptake, BtuC"/>
    <property type="match status" value="1"/>
</dbReference>
<feature type="transmembrane region" description="Helical" evidence="8">
    <location>
        <begin position="254"/>
        <end position="278"/>
    </location>
</feature>
<comment type="similarity">
    <text evidence="2">Belongs to the binding-protein-dependent transport system permease family. FecCD subfamily.</text>
</comment>
<evidence type="ECO:0000256" key="5">
    <source>
        <dbReference type="ARBA" id="ARBA00022692"/>
    </source>
</evidence>
<dbReference type="FunFam" id="1.10.3470.10:FF:000001">
    <property type="entry name" value="Vitamin B12 ABC transporter permease BtuC"/>
    <property type="match status" value="1"/>
</dbReference>
<accession>A0A4P6EXX5</accession>
<feature type="transmembrane region" description="Helical" evidence="8">
    <location>
        <begin position="74"/>
        <end position="94"/>
    </location>
</feature>
<dbReference type="AlphaFoldDB" id="A0A4P6EXX5"/>
<organism evidence="9 10">
    <name type="scientific">Paenibacillus protaetiae</name>
    <dbReference type="NCBI Taxonomy" id="2509456"/>
    <lineage>
        <taxon>Bacteria</taxon>
        <taxon>Bacillati</taxon>
        <taxon>Bacillota</taxon>
        <taxon>Bacilli</taxon>
        <taxon>Bacillales</taxon>
        <taxon>Paenibacillaceae</taxon>
        <taxon>Paenibacillus</taxon>
    </lineage>
</organism>
<dbReference type="GO" id="GO:0022857">
    <property type="term" value="F:transmembrane transporter activity"/>
    <property type="evidence" value="ECO:0007669"/>
    <property type="project" value="InterPro"/>
</dbReference>
<dbReference type="InterPro" id="IPR037294">
    <property type="entry name" value="ABC_BtuC-like"/>
</dbReference>
<dbReference type="GO" id="GO:0033214">
    <property type="term" value="P:siderophore-iron import into cell"/>
    <property type="evidence" value="ECO:0007669"/>
    <property type="project" value="TreeGrafter"/>
</dbReference>
<keyword evidence="10" id="KW-1185">Reference proteome</keyword>
<evidence type="ECO:0000256" key="8">
    <source>
        <dbReference type="SAM" id="Phobius"/>
    </source>
</evidence>
<evidence type="ECO:0000313" key="9">
    <source>
        <dbReference type="EMBL" id="QAY66609.1"/>
    </source>
</evidence>
<sequence length="346" mass="35618">MVTSERQIRKEMKGKTRPVTASLVLLLGAAALILIFGLSVSVGAADIKLSTVWQAIFHYDTNNTQHVIIQELRIPRSAAAALVGAGLAVAGAIMQGMTRNPLADSGLLGLNAGAGLALAICIAMAPGMSYMFIMAMCFVGAAAGAGIVYGIGSLAKGGLTPIRLTLAGAAVSALFMAVSEGIQIAYKIGQDVAFWQAGGVAGTNWKQLAAVGPWMIAAIVGSIIISRSITLLSLGEEVAVSLGQKTGWVKAVGLLFVLILAGAGVSIAGPIAFVGLLIPHLSRFWVGVDYRWIIPCSAIVGGVFMMLADIAARLVNPPSESPVGALIAIIGVPFLLYIARKQKGEA</sequence>
<evidence type="ECO:0000313" key="10">
    <source>
        <dbReference type="Proteomes" id="UP000293568"/>
    </source>
</evidence>
<feature type="transmembrane region" description="Helical" evidence="8">
    <location>
        <begin position="106"/>
        <end position="125"/>
    </location>
</feature>
<dbReference type="InterPro" id="IPR000522">
    <property type="entry name" value="ABC_transptr_permease_BtuC"/>
</dbReference>
<dbReference type="SUPFAM" id="SSF81345">
    <property type="entry name" value="ABC transporter involved in vitamin B12 uptake, BtuC"/>
    <property type="match status" value="1"/>
</dbReference>
<name>A0A4P6EXX5_9BACL</name>
<feature type="transmembrane region" description="Helical" evidence="8">
    <location>
        <begin position="290"/>
        <end position="311"/>
    </location>
</feature>
<dbReference type="CDD" id="cd06550">
    <property type="entry name" value="TM_ABC_iron-siderophores_like"/>
    <property type="match status" value="1"/>
</dbReference>
<feature type="transmembrane region" description="Helical" evidence="8">
    <location>
        <begin position="131"/>
        <end position="152"/>
    </location>
</feature>
<keyword evidence="3" id="KW-0813">Transport</keyword>
<evidence type="ECO:0000256" key="2">
    <source>
        <dbReference type="ARBA" id="ARBA00007935"/>
    </source>
</evidence>
<evidence type="ECO:0000256" key="1">
    <source>
        <dbReference type="ARBA" id="ARBA00004651"/>
    </source>
</evidence>